<keyword evidence="1" id="KW-1133">Transmembrane helix</keyword>
<reference evidence="2 3" key="1">
    <citation type="submission" date="2019-02" db="EMBL/GenBank/DDBJ databases">
        <title>Deep-cultivation of Planctomycetes and their phenomic and genomic characterization uncovers novel biology.</title>
        <authorList>
            <person name="Wiegand S."/>
            <person name="Jogler M."/>
            <person name="Boedeker C."/>
            <person name="Pinto D."/>
            <person name="Vollmers J."/>
            <person name="Rivas-Marin E."/>
            <person name="Kohn T."/>
            <person name="Peeters S.H."/>
            <person name="Heuer A."/>
            <person name="Rast P."/>
            <person name="Oberbeckmann S."/>
            <person name="Bunk B."/>
            <person name="Jeske O."/>
            <person name="Meyerdierks A."/>
            <person name="Storesund J.E."/>
            <person name="Kallscheuer N."/>
            <person name="Luecker S."/>
            <person name="Lage O.M."/>
            <person name="Pohl T."/>
            <person name="Merkel B.J."/>
            <person name="Hornburger P."/>
            <person name="Mueller R.-W."/>
            <person name="Bruemmer F."/>
            <person name="Labrenz M."/>
            <person name="Spormann A.M."/>
            <person name="Op den Camp H."/>
            <person name="Overmann J."/>
            <person name="Amann R."/>
            <person name="Jetten M.S.M."/>
            <person name="Mascher T."/>
            <person name="Medema M.H."/>
            <person name="Devos D.P."/>
            <person name="Kaster A.-K."/>
            <person name="Ovreas L."/>
            <person name="Rohde M."/>
            <person name="Galperin M.Y."/>
            <person name="Jogler C."/>
        </authorList>
    </citation>
    <scope>NUCLEOTIDE SEQUENCE [LARGE SCALE GENOMIC DNA]</scope>
    <source>
        <strain evidence="2 3">Mal52</strain>
    </source>
</reference>
<sequence>MSGNGSLSIPRLAFALAGVALISVAFLRGNYLLGLGCGIAYVFVTTAAIWLFAQSLARKQRASRICAITIAILSVPIGLVMAFPAAINSDIQYFIDSQATDRTVRAELKQVFASDPVFSNLSLSTRHLKALNVTISGTLPTRNDLERLRNRILTECPTLKRCALHWNLTLHDSGHRIDSPDRELFPSTEEEG</sequence>
<accession>A0A517ZRS8</accession>
<dbReference type="AlphaFoldDB" id="A0A517ZRS8"/>
<protein>
    <submittedName>
        <fullName evidence="2">Uncharacterized protein</fullName>
    </submittedName>
</protein>
<evidence type="ECO:0000313" key="3">
    <source>
        <dbReference type="Proteomes" id="UP000319383"/>
    </source>
</evidence>
<dbReference type="EMBL" id="CP036276">
    <property type="protein sequence ID" value="QDU45177.1"/>
    <property type="molecule type" value="Genomic_DNA"/>
</dbReference>
<dbReference type="KEGG" id="sdyn:Mal52_36670"/>
<keyword evidence="3" id="KW-1185">Reference proteome</keyword>
<feature type="transmembrane region" description="Helical" evidence="1">
    <location>
        <begin position="12"/>
        <end position="27"/>
    </location>
</feature>
<proteinExistence type="predicted"/>
<gene>
    <name evidence="2" type="ORF">Mal52_36670</name>
</gene>
<organism evidence="2 3">
    <name type="scientific">Symmachiella dynata</name>
    <dbReference type="NCBI Taxonomy" id="2527995"/>
    <lineage>
        <taxon>Bacteria</taxon>
        <taxon>Pseudomonadati</taxon>
        <taxon>Planctomycetota</taxon>
        <taxon>Planctomycetia</taxon>
        <taxon>Planctomycetales</taxon>
        <taxon>Planctomycetaceae</taxon>
        <taxon>Symmachiella</taxon>
    </lineage>
</organism>
<feature type="transmembrane region" description="Helical" evidence="1">
    <location>
        <begin position="65"/>
        <end position="87"/>
    </location>
</feature>
<evidence type="ECO:0000313" key="2">
    <source>
        <dbReference type="EMBL" id="QDU45177.1"/>
    </source>
</evidence>
<dbReference type="Proteomes" id="UP000319383">
    <property type="component" value="Chromosome"/>
</dbReference>
<keyword evidence="1" id="KW-0812">Transmembrane</keyword>
<feature type="transmembrane region" description="Helical" evidence="1">
    <location>
        <begin position="33"/>
        <end position="53"/>
    </location>
</feature>
<keyword evidence="1" id="KW-0472">Membrane</keyword>
<name>A0A517ZRS8_9PLAN</name>
<evidence type="ECO:0000256" key="1">
    <source>
        <dbReference type="SAM" id="Phobius"/>
    </source>
</evidence>